<reference evidence="1 2" key="1">
    <citation type="submission" date="2022-09" db="EMBL/GenBank/DDBJ databases">
        <authorList>
            <person name="Han X.L."/>
            <person name="Wang Q."/>
            <person name="Lu T."/>
        </authorList>
    </citation>
    <scope>NUCLEOTIDE SEQUENCE [LARGE SCALE GENOMIC DNA]</scope>
    <source>
        <strain evidence="1 2">WQ 127069</strain>
    </source>
</reference>
<dbReference type="EMBL" id="JAOQIO010000069">
    <property type="protein sequence ID" value="MCU6793903.1"/>
    <property type="molecule type" value="Genomic_DNA"/>
</dbReference>
<dbReference type="InterPro" id="IPR009267">
    <property type="entry name" value="NTP_transf_6"/>
</dbReference>
<sequence>MMNDLSVVRSLELPHGHIAAGYVRNYIWDYLHGYHTRTPLNDIDVIYYNKDELDEEVEKKLEQQLKQATGNPLWSVKNQARMHIQNGNRPYLSIQDAISYWPETATAVAITLEADNRISYVCPHGLDDMFECRVRQSPLFKDEAYYQKRVRGKQWEAIWPKLTFIGL</sequence>
<dbReference type="RefSeq" id="WP_262685186.1">
    <property type="nucleotide sequence ID" value="NZ_JAOQIO010000069.1"/>
</dbReference>
<name>A0ABT2UGZ6_9BACL</name>
<dbReference type="Pfam" id="PF06042">
    <property type="entry name" value="NTP_transf_6"/>
    <property type="match status" value="1"/>
</dbReference>
<accession>A0ABT2UGZ6</accession>
<dbReference type="Proteomes" id="UP001652445">
    <property type="component" value="Unassembled WGS sequence"/>
</dbReference>
<protein>
    <submittedName>
        <fullName evidence="1">Nucleotidyltransferase family protein</fullName>
    </submittedName>
</protein>
<organism evidence="1 2">
    <name type="scientific">Paenibacillus baimaensis</name>
    <dbReference type="NCBI Taxonomy" id="2982185"/>
    <lineage>
        <taxon>Bacteria</taxon>
        <taxon>Bacillati</taxon>
        <taxon>Bacillota</taxon>
        <taxon>Bacilli</taxon>
        <taxon>Bacillales</taxon>
        <taxon>Paenibacillaceae</taxon>
        <taxon>Paenibacillus</taxon>
    </lineage>
</organism>
<comment type="caution">
    <text evidence="1">The sequence shown here is derived from an EMBL/GenBank/DDBJ whole genome shotgun (WGS) entry which is preliminary data.</text>
</comment>
<gene>
    <name evidence="1" type="ORF">OB236_17510</name>
</gene>
<evidence type="ECO:0000313" key="2">
    <source>
        <dbReference type="Proteomes" id="UP001652445"/>
    </source>
</evidence>
<evidence type="ECO:0000313" key="1">
    <source>
        <dbReference type="EMBL" id="MCU6793903.1"/>
    </source>
</evidence>
<dbReference type="PANTHER" id="PTHR39166">
    <property type="entry name" value="BLL1166 PROTEIN"/>
    <property type="match status" value="1"/>
</dbReference>
<keyword evidence="2" id="KW-1185">Reference proteome</keyword>
<dbReference type="PANTHER" id="PTHR39166:SF1">
    <property type="entry name" value="BLL1166 PROTEIN"/>
    <property type="match status" value="1"/>
</dbReference>
<proteinExistence type="predicted"/>